<reference evidence="2 3" key="1">
    <citation type="submission" date="2015-09" db="EMBL/GenBank/DDBJ databases">
        <authorList>
            <consortium name="Pathogen Informatics"/>
        </authorList>
    </citation>
    <scope>NUCLEOTIDE SEQUENCE [LARGE SCALE GENOMIC DNA]</scope>
    <source>
        <strain evidence="2 3">2789STDY5834855</strain>
    </source>
</reference>
<dbReference type="OrthoDB" id="9941405at2"/>
<feature type="transmembrane region" description="Helical" evidence="1">
    <location>
        <begin position="7"/>
        <end position="23"/>
    </location>
</feature>
<evidence type="ECO:0000313" key="2">
    <source>
        <dbReference type="EMBL" id="CUO84710.1"/>
    </source>
</evidence>
<evidence type="ECO:0000256" key="1">
    <source>
        <dbReference type="SAM" id="Phobius"/>
    </source>
</evidence>
<keyword evidence="1" id="KW-0472">Membrane</keyword>
<keyword evidence="1" id="KW-0812">Transmembrane</keyword>
<dbReference type="Proteomes" id="UP000095558">
    <property type="component" value="Unassembled WGS sequence"/>
</dbReference>
<dbReference type="EMBL" id="CYZV01000065">
    <property type="protein sequence ID" value="CUO84710.1"/>
    <property type="molecule type" value="Genomic_DNA"/>
</dbReference>
<name>A0A174II12_9CLOT</name>
<dbReference type="PROSITE" id="PS51257">
    <property type="entry name" value="PROKAR_LIPOPROTEIN"/>
    <property type="match status" value="1"/>
</dbReference>
<dbReference type="RefSeq" id="WP_154821328.1">
    <property type="nucleotide sequence ID" value="NZ_CYZV01000065.1"/>
</dbReference>
<proteinExistence type="predicted"/>
<keyword evidence="1" id="KW-1133">Transmembrane helix</keyword>
<evidence type="ECO:0000313" key="3">
    <source>
        <dbReference type="Proteomes" id="UP000095558"/>
    </source>
</evidence>
<dbReference type="AlphaFoldDB" id="A0A174II12"/>
<protein>
    <recommendedName>
        <fullName evidence="4">Lipoprotein</fullName>
    </recommendedName>
</protein>
<organism evidence="2 3">
    <name type="scientific">Clostridium disporicum</name>
    <dbReference type="NCBI Taxonomy" id="84024"/>
    <lineage>
        <taxon>Bacteria</taxon>
        <taxon>Bacillati</taxon>
        <taxon>Bacillota</taxon>
        <taxon>Clostridia</taxon>
        <taxon>Eubacteriales</taxon>
        <taxon>Clostridiaceae</taxon>
        <taxon>Clostridium</taxon>
    </lineage>
</organism>
<accession>A0A174II12</accession>
<evidence type="ECO:0008006" key="4">
    <source>
        <dbReference type="Google" id="ProtNLM"/>
    </source>
</evidence>
<gene>
    <name evidence="2" type="ORF">ERS852470_03540</name>
</gene>
<feature type="transmembrane region" description="Helical" evidence="1">
    <location>
        <begin position="228"/>
        <end position="247"/>
    </location>
</feature>
<sequence>MGKLKKYIFVLFLMMSTVFILIGCGEIKLSSDTSINIDGTSDTKIKIYYDDTINKLVDNDLLSKVIDEVKDDMPDKIHFGEITKSKEGDLNTEEINISTDKVEINEVSNLSNNYFSIIEEKDKGLFTNEYKVTLKLNDSAIDIISDYINSNINNNIGLNLGNLVNRNISNLIGDVPVDLSISTPVKIVDTNSNEIVNDKTIKYYYTINDLNENNSIMIGIKVPNIQNIVIMLVIIVLIIIVAIIYYIKRRKK</sequence>